<sequence>MEVFGIVTEKEESFDYLRDATHNNNNNNNSNNDHIPNSKMQHQQNDSVSFRLDTSSIIAAGDVVIGDGEGYDFDDNSNTQQQQQRGINEGGIGIRATSTSPFRDYENPKNYNRNDTNNVIRASPAAVATTTKNNSNGKTTPTTKSRMMKPKIGTRNLSNTANNMNSSPNNDNNNKNIDEDEDDDDDLLSNEKERERRIKDQRNEYLQYVSLQPCRKVSIVVRVTAVNDDDDGSSKRCIFPHYKDDIDTSRTSTSSSIENDIDETATTTDQQAFGRYVPSQITMETAKLVAQVANISTEDWARLYEFHHVMWPPSQTQTQTTQSKSKSQHSQAKNNDAAYNTLDSLSRAVVQDLLVEHRSSLLISLGQEGSCIGKSNTNDSSSSSMIIGLWPKIMNQCSAMLETKGVVRLTMVEILEPSPSSSSQQRNSRGGGVGVGDSFRDLLAPSNKKSNTISLRHHDMKGAIIEGLTEVSIDSMPALLEALSRSQQRRAKRRRSGSNNATATAVIGTLHYWDHAVSYEVNKSSVATVTCVELSSNAGIISSASSSNNSNSSNKEMTTLESITHRKSAVSLGQALRQLLLQQGTNKNKDVPSSELPPVVSYRETTLTKVLQRSMESSKIVLIASVSPLSKDYDQTVATLNYLRRLLVKPGNTLTSPFQTKTNNKHHQQQHPNATTPKTAKANNLTNSNRSLVMSSPEAAVANEEALQALSKDGRILENLLSDPRQRLAKLFQGAATTPSPSRYIGSDKKKKYWSGHDDREAEESVAVTSTFTPTGIGSANAAAATATDDDTVGSSDSISREDANLYLGPQEESRQVVESPSAQRNSWRQEDDDDQEEDNDVRNHEILYNQDDVDHNTGEDDDDNDKWASEEEIERELLKSAQLNKRSLENEIDAVVTKLHPQENYSEVATDEFELDEGVENSYADVGRRAGVEENETMSTEWHEPETYDVGDTYERVLQSDHGDALESSLHDHRSSNVITETSYHYEQQGPQNDNIIEQSSNYYEQEPPIEDGDDALERSAEGLVENPTDDTADTAKVINVHLEEEFDNSDDVGFNNDPARRNAQWDENDDEWHKQPRYDGPPDNNIIDDHGMEKEGIASELDQIEFSTHSQSYEDEEADDDTLDLEPLAEETIQNSMITEQDKVTSENSNSQTYVTGEEWKDGNNDCTTREDVETGSLGEDTNASLDLKPINDEYHRSNENARKSGGAAALNFLKTDQQNADETADFIETQTNYDLPEAPLPVNNSMNRSYLTSQPMSPTAIGSNRRSYQGGSSVSSPHRDRSAFNSFASPYSVTLKTSKSREFAEITAEREELRSSVETLKETLRKVSEDRDGHIRQYEEEIQQLHEKLDEAIDAQRETEKVANEAINAQTSQEQEMHDFAKEREELQTTIESLQQQLENLSENHEIYLLQHQGDIDDFHSKLGNAVDSQRTLEQIADDAVIAHQSEVEKTRALAFEQDELHMMIKTLQSNIQSLEQDHDDHTKKCQQEIRQLRMTLEDSSEEKRSVQKAADDARFELETQVEKNRALIVERDELRSSLTSVKGSAKKNSGDHTDYLRRYKHEIQLLHDKLDEALGDKLAVEKSADEIRFAKDDLERKFKNVEDDLSACRANNIRLEELRREEQDTIRKMNAELRKKNSERIDVEKFQNELQCLKRHKDHLESLVAHRKVEYSGVLKDLEEECAEAKSRNLVLEEELSSTQIGLSSTQKQKGEMAEKLKSVYDTSSRLSRELCGKDETVERFQSSCNRLESLRKEDQETIQNLNEEIRKRESESFDVDQLHHRMSRLKQDRDHLQNLLESSNLEHERSMDERANEISEYANQVDTIEKDLEEALQSNQRFRSDAKAQLRSLQESESNLIQNLRQRETKIDRLQDEIAKQKEEVSTLRGREASYSGSAEHEINYLKNQVHNLEINLESTIHEKEESLGRVKNESRSHKAVLGELERSRDEVHRLKLALTNINEELDDRQQDALRADEKIFKMELTLRQFKAETKARVGTLMSRENDSLTVLERTRHENRDLTDNLQNLHDMIEKLRRERDICFQTLKDGQKKLSQLSSKNSIYGLDDILETPPKQMGSRYRESATTTPRSYLRPPVESVTARSSRTPSAFPEIYVTNYNLGDAAAAVDMSTRAEEIAACVAISAKKSMERNQEEISQLRSKMYRLEDERSVEVSALKTKVRTLEKELSYERVENAPTSMYGTSGSDNGHLQSH</sequence>
<feature type="compositionally biased region" description="Polar residues" evidence="2">
    <location>
        <begin position="2197"/>
        <end position="2215"/>
    </location>
</feature>
<feature type="compositionally biased region" description="Acidic residues" evidence="2">
    <location>
        <begin position="831"/>
        <end position="840"/>
    </location>
</feature>
<feature type="region of interest" description="Disordered" evidence="2">
    <location>
        <begin position="732"/>
        <end position="760"/>
    </location>
</feature>
<name>A0A1E7FYA8_9STRA</name>
<feature type="coiled-coil region" evidence="1">
    <location>
        <begin position="1461"/>
        <end position="1513"/>
    </location>
</feature>
<keyword evidence="1" id="KW-0175">Coiled coil</keyword>
<feature type="compositionally biased region" description="Acidic residues" evidence="2">
    <location>
        <begin position="860"/>
        <end position="869"/>
    </location>
</feature>
<proteinExistence type="predicted"/>
<feature type="compositionally biased region" description="Low complexity" evidence="2">
    <location>
        <begin position="23"/>
        <end position="32"/>
    </location>
</feature>
<feature type="coiled-coil region" evidence="1">
    <location>
        <begin position="1306"/>
        <end position="1414"/>
    </location>
</feature>
<evidence type="ECO:0000313" key="4">
    <source>
        <dbReference type="EMBL" id="OEU23128.1"/>
    </source>
</evidence>
<dbReference type="GO" id="GO:0003777">
    <property type="term" value="F:microtubule motor activity"/>
    <property type="evidence" value="ECO:0007669"/>
    <property type="project" value="InterPro"/>
</dbReference>
<feature type="coiled-coil region" evidence="1">
    <location>
        <begin position="1560"/>
        <end position="1699"/>
    </location>
</feature>
<feature type="compositionally biased region" description="Low complexity" evidence="2">
    <location>
        <begin position="158"/>
        <end position="175"/>
    </location>
</feature>
<feature type="coiled-coil region" evidence="1">
    <location>
        <begin position="872"/>
        <end position="899"/>
    </location>
</feature>
<dbReference type="InterPro" id="IPR027417">
    <property type="entry name" value="P-loop_NTPase"/>
</dbReference>
<feature type="compositionally biased region" description="Low complexity" evidence="2">
    <location>
        <begin position="314"/>
        <end position="331"/>
    </location>
</feature>
<keyword evidence="5" id="KW-1185">Reference proteome</keyword>
<feature type="coiled-coil region" evidence="1">
    <location>
        <begin position="1749"/>
        <end position="1973"/>
    </location>
</feature>
<feature type="compositionally biased region" description="Polar residues" evidence="2">
    <location>
        <begin position="670"/>
        <end position="683"/>
    </location>
</feature>
<feature type="coiled-coil region" evidence="1">
    <location>
        <begin position="2013"/>
        <end position="2040"/>
    </location>
</feature>
<organism evidence="4 5">
    <name type="scientific">Fragilariopsis cylindrus CCMP1102</name>
    <dbReference type="NCBI Taxonomy" id="635003"/>
    <lineage>
        <taxon>Eukaryota</taxon>
        <taxon>Sar</taxon>
        <taxon>Stramenopiles</taxon>
        <taxon>Ochrophyta</taxon>
        <taxon>Bacillariophyta</taxon>
        <taxon>Bacillariophyceae</taxon>
        <taxon>Bacillariophycidae</taxon>
        <taxon>Bacillariales</taxon>
        <taxon>Bacillariaceae</taxon>
        <taxon>Fragilariopsis</taxon>
    </lineage>
</organism>
<dbReference type="InParanoid" id="A0A1E7FYA8"/>
<feature type="region of interest" description="Disordered" evidence="2">
    <location>
        <begin position="314"/>
        <end position="335"/>
    </location>
</feature>
<evidence type="ECO:0000313" key="5">
    <source>
        <dbReference type="Proteomes" id="UP000095751"/>
    </source>
</evidence>
<dbReference type="SUPFAM" id="SSF52540">
    <property type="entry name" value="P-loop containing nucleoside triphosphate hydrolases"/>
    <property type="match status" value="1"/>
</dbReference>
<feature type="domain" description="Kinesin motor" evidence="3">
    <location>
        <begin position="214"/>
        <end position="653"/>
    </location>
</feature>
<reference evidence="4 5" key="1">
    <citation type="submission" date="2016-09" db="EMBL/GenBank/DDBJ databases">
        <title>Extensive genetic diversity and differential bi-allelic expression allows diatom success in the polar Southern Ocean.</title>
        <authorList>
            <consortium name="DOE Joint Genome Institute"/>
            <person name="Mock T."/>
            <person name="Otillar R.P."/>
            <person name="Strauss J."/>
            <person name="Dupont C."/>
            <person name="Frickenhaus S."/>
            <person name="Maumus F."/>
            <person name="Mcmullan M."/>
            <person name="Sanges R."/>
            <person name="Schmutz J."/>
            <person name="Toseland A."/>
            <person name="Valas R."/>
            <person name="Veluchamy A."/>
            <person name="Ward B.J."/>
            <person name="Allen A."/>
            <person name="Barry K."/>
            <person name="Falciatore A."/>
            <person name="Ferrante M."/>
            <person name="Fortunato A.E."/>
            <person name="Gloeckner G."/>
            <person name="Gruber A."/>
            <person name="Hipkin R."/>
            <person name="Janech M."/>
            <person name="Kroth P."/>
            <person name="Leese F."/>
            <person name="Lindquist E."/>
            <person name="Lyon B.R."/>
            <person name="Martin J."/>
            <person name="Mayer C."/>
            <person name="Parker M."/>
            <person name="Quesneville H."/>
            <person name="Raymond J."/>
            <person name="Uhlig C."/>
            <person name="Valentin K.U."/>
            <person name="Worden A.Z."/>
            <person name="Armbrust E.V."/>
            <person name="Bowler C."/>
            <person name="Green B."/>
            <person name="Moulton V."/>
            <person name="Van Oosterhout C."/>
            <person name="Grigoriev I."/>
        </authorList>
    </citation>
    <scope>NUCLEOTIDE SEQUENCE [LARGE SCALE GENOMIC DNA]</scope>
    <source>
        <strain evidence="4 5">CCMP1102</strain>
    </source>
</reference>
<feature type="compositionally biased region" description="Polar residues" evidence="2">
    <location>
        <begin position="76"/>
        <end position="86"/>
    </location>
</feature>
<evidence type="ECO:0000256" key="1">
    <source>
        <dbReference type="SAM" id="Coils"/>
    </source>
</evidence>
<feature type="region of interest" description="Disordered" evidence="2">
    <location>
        <begin position="998"/>
        <end position="1035"/>
    </location>
</feature>
<feature type="coiled-coil region" evidence="1">
    <location>
        <begin position="2143"/>
        <end position="2170"/>
    </location>
</feature>
<dbReference type="EMBL" id="KV784353">
    <property type="protein sequence ID" value="OEU23128.1"/>
    <property type="molecule type" value="Genomic_DNA"/>
</dbReference>
<feature type="compositionally biased region" description="Polar residues" evidence="2">
    <location>
        <begin position="817"/>
        <end position="827"/>
    </location>
</feature>
<feature type="region of interest" description="Disordered" evidence="2">
    <location>
        <begin position="1256"/>
        <end position="1286"/>
    </location>
</feature>
<feature type="compositionally biased region" description="Polar residues" evidence="2">
    <location>
        <begin position="1256"/>
        <end position="1279"/>
    </location>
</feature>
<evidence type="ECO:0000259" key="3">
    <source>
        <dbReference type="SMART" id="SM00129"/>
    </source>
</evidence>
<dbReference type="InterPro" id="IPR001752">
    <property type="entry name" value="Kinesin_motor_dom"/>
</dbReference>
<feature type="compositionally biased region" description="Low complexity" evidence="2">
    <location>
        <begin position="129"/>
        <end position="144"/>
    </location>
</feature>
<dbReference type="Gene3D" id="3.40.850.10">
    <property type="entry name" value="Kinesin motor domain"/>
    <property type="match status" value="1"/>
</dbReference>
<feature type="region of interest" description="Disordered" evidence="2">
    <location>
        <begin position="20"/>
        <end position="40"/>
    </location>
</feature>
<feature type="region of interest" description="Disordered" evidence="2">
    <location>
        <begin position="70"/>
        <end position="186"/>
    </location>
</feature>
<protein>
    <recommendedName>
        <fullName evidence="3">Kinesin motor domain-containing protein</fullName>
    </recommendedName>
</protein>
<dbReference type="InterPro" id="IPR036961">
    <property type="entry name" value="Kinesin_motor_dom_sf"/>
</dbReference>
<feature type="region of interest" description="Disordered" evidence="2">
    <location>
        <begin position="1050"/>
        <end position="1085"/>
    </location>
</feature>
<dbReference type="OrthoDB" id="48673at2759"/>
<evidence type="ECO:0000256" key="2">
    <source>
        <dbReference type="SAM" id="MobiDB-lite"/>
    </source>
</evidence>
<dbReference type="GO" id="GO:0008017">
    <property type="term" value="F:microtubule binding"/>
    <property type="evidence" value="ECO:0007669"/>
    <property type="project" value="InterPro"/>
</dbReference>
<feature type="region of interest" description="Disordered" evidence="2">
    <location>
        <begin position="2075"/>
        <end position="2094"/>
    </location>
</feature>
<accession>A0A1E7FYA8</accession>
<feature type="region of interest" description="Disordered" evidence="2">
    <location>
        <begin position="923"/>
        <end position="949"/>
    </location>
</feature>
<feature type="compositionally biased region" description="Polar residues" evidence="2">
    <location>
        <begin position="109"/>
        <end position="120"/>
    </location>
</feature>
<dbReference type="SMART" id="SM00129">
    <property type="entry name" value="KISc"/>
    <property type="match status" value="1"/>
</dbReference>
<dbReference type="GO" id="GO:0005524">
    <property type="term" value="F:ATP binding"/>
    <property type="evidence" value="ECO:0007669"/>
    <property type="project" value="InterPro"/>
</dbReference>
<gene>
    <name evidence="4" type="ORF">FRACYDRAFT_259308</name>
</gene>
<feature type="region of interest" description="Disordered" evidence="2">
    <location>
        <begin position="659"/>
        <end position="683"/>
    </location>
</feature>
<dbReference type="Proteomes" id="UP000095751">
    <property type="component" value="Unassembled WGS sequence"/>
</dbReference>
<feature type="region of interest" description="Disordered" evidence="2">
    <location>
        <begin position="807"/>
        <end position="869"/>
    </location>
</feature>
<dbReference type="Pfam" id="PF00225">
    <property type="entry name" value="Kinesin"/>
    <property type="match status" value="1"/>
</dbReference>
<feature type="region of interest" description="Disordered" evidence="2">
    <location>
        <begin position="2192"/>
        <end position="2215"/>
    </location>
</feature>
<dbReference type="KEGG" id="fcy:FRACYDRAFT_259308"/>
<dbReference type="GO" id="GO:0007018">
    <property type="term" value="P:microtubule-based movement"/>
    <property type="evidence" value="ECO:0007669"/>
    <property type="project" value="InterPro"/>
</dbReference>